<dbReference type="SUPFAM" id="SSF52833">
    <property type="entry name" value="Thioredoxin-like"/>
    <property type="match status" value="1"/>
</dbReference>
<proteinExistence type="inferred from homology"/>
<evidence type="ECO:0000313" key="7">
    <source>
        <dbReference type="Proteomes" id="UP000092504"/>
    </source>
</evidence>
<dbReference type="PANTHER" id="PTHR12151">
    <property type="entry name" value="ELECTRON TRANSPORT PROTIN SCO1/SENC FAMILY MEMBER"/>
    <property type="match status" value="1"/>
</dbReference>
<name>A0A1B8P2M3_HALEL</name>
<evidence type="ECO:0000256" key="3">
    <source>
        <dbReference type="PIRSR" id="PIRSR603782-1"/>
    </source>
</evidence>
<dbReference type="InterPro" id="IPR003782">
    <property type="entry name" value="SCO1/SenC"/>
</dbReference>
<evidence type="ECO:0000313" key="6">
    <source>
        <dbReference type="EMBL" id="OBX36535.1"/>
    </source>
</evidence>
<dbReference type="Pfam" id="PF02630">
    <property type="entry name" value="SCO1-SenC"/>
    <property type="match status" value="1"/>
</dbReference>
<evidence type="ECO:0000256" key="1">
    <source>
        <dbReference type="ARBA" id="ARBA00010996"/>
    </source>
</evidence>
<keyword evidence="3" id="KW-0479">Metal-binding</keyword>
<evidence type="ECO:0000259" key="5">
    <source>
        <dbReference type="PROSITE" id="PS51352"/>
    </source>
</evidence>
<comment type="similarity">
    <text evidence="1">Belongs to the SCO1/2 family.</text>
</comment>
<comment type="caution">
    <text evidence="6">The sequence shown here is derived from an EMBL/GenBank/DDBJ whole genome shotgun (WGS) entry which is preliminary data.</text>
</comment>
<dbReference type="OMA" id="ASCPDIC"/>
<dbReference type="Proteomes" id="UP000092504">
    <property type="component" value="Unassembled WGS sequence"/>
</dbReference>
<feature type="domain" description="Thioredoxin" evidence="5">
    <location>
        <begin position="27"/>
        <end position="190"/>
    </location>
</feature>
<dbReference type="Gene3D" id="3.40.30.10">
    <property type="entry name" value="Glutaredoxin"/>
    <property type="match status" value="1"/>
</dbReference>
<evidence type="ECO:0000256" key="2">
    <source>
        <dbReference type="ARBA" id="ARBA00023008"/>
    </source>
</evidence>
<dbReference type="PANTHER" id="PTHR12151:SF25">
    <property type="entry name" value="LINALOOL DEHYDRATASE_ISOMERASE DOMAIN-CONTAINING PROTEIN"/>
    <property type="match status" value="1"/>
</dbReference>
<reference evidence="6 7" key="1">
    <citation type="submission" date="2016-06" db="EMBL/GenBank/DDBJ databases">
        <title>Genome sequence of halotolerant plant growth promoting strain of Halomonas elongata HEK1 isolated from salterns of Rann of Kutch, Gujarat, India.</title>
        <authorList>
            <person name="Gaba S."/>
            <person name="Singh R.N."/>
            <person name="Abrol S."/>
            <person name="Kaushik R."/>
            <person name="Saxena A.K."/>
        </authorList>
    </citation>
    <scope>NUCLEOTIDE SEQUENCE [LARGE SCALE GENOMIC DNA]</scope>
    <source>
        <strain evidence="6 7">HEK1</strain>
    </source>
</reference>
<gene>
    <name evidence="6" type="ORF">A8U91_00878</name>
</gene>
<dbReference type="InterPro" id="IPR013766">
    <property type="entry name" value="Thioredoxin_domain"/>
</dbReference>
<dbReference type="GO" id="GO:0046872">
    <property type="term" value="F:metal ion binding"/>
    <property type="evidence" value="ECO:0007669"/>
    <property type="project" value="UniProtKB-KW"/>
</dbReference>
<keyword evidence="2 3" id="KW-0186">Copper</keyword>
<dbReference type="CDD" id="cd02968">
    <property type="entry name" value="SCO"/>
    <property type="match status" value="1"/>
</dbReference>
<dbReference type="AlphaFoldDB" id="A0A1B8P2M3"/>
<protein>
    <recommendedName>
        <fullName evidence="5">Thioredoxin domain-containing protein</fullName>
    </recommendedName>
</protein>
<feature type="disulfide bond" description="Redox-active" evidence="4">
    <location>
        <begin position="65"/>
        <end position="69"/>
    </location>
</feature>
<feature type="binding site" evidence="3">
    <location>
        <position position="69"/>
    </location>
    <ligand>
        <name>Cu cation</name>
        <dbReference type="ChEBI" id="CHEBI:23378"/>
    </ligand>
</feature>
<feature type="binding site" evidence="3">
    <location>
        <position position="65"/>
    </location>
    <ligand>
        <name>Cu cation</name>
        <dbReference type="ChEBI" id="CHEBI:23378"/>
    </ligand>
</feature>
<dbReference type="RefSeq" id="WP_013332229.1">
    <property type="nucleotide sequence ID" value="NZ_CP087224.1"/>
</dbReference>
<feature type="binding site" evidence="3">
    <location>
        <position position="155"/>
    </location>
    <ligand>
        <name>Cu cation</name>
        <dbReference type="ChEBI" id="CHEBI:23378"/>
    </ligand>
</feature>
<evidence type="ECO:0000256" key="4">
    <source>
        <dbReference type="PIRSR" id="PIRSR603782-2"/>
    </source>
</evidence>
<dbReference type="GeneID" id="91009786"/>
<sequence>MLRWMFPLALSVMLAGCVDHNWQTNDITGVMPALEFDLVDENGEDVQAEAFIGKPTLLFFGFTHCPDVCPTTLAKLSAAIKQLDESWQDDVQVLFVSVDPARDTPDVMKQYTEAFGPQFIGLSGDLAKIDALTNRYRVTYEYGEKDARGHYNVSHSSSVFAFDRQGEARFMFSDINSLEALVGDLSYLMEHG</sequence>
<dbReference type="FunFam" id="3.40.30.10:FF:000013">
    <property type="entry name" value="Blast:Protein SCO1 homolog, mitochondrial"/>
    <property type="match status" value="1"/>
</dbReference>
<dbReference type="EMBL" id="MAJD01000001">
    <property type="protein sequence ID" value="OBX36535.1"/>
    <property type="molecule type" value="Genomic_DNA"/>
</dbReference>
<dbReference type="PATRIC" id="fig|2746.7.peg.902"/>
<keyword evidence="4" id="KW-1015">Disulfide bond</keyword>
<dbReference type="InterPro" id="IPR036249">
    <property type="entry name" value="Thioredoxin-like_sf"/>
</dbReference>
<organism evidence="6 7">
    <name type="scientific">Halomonas elongata</name>
    <dbReference type="NCBI Taxonomy" id="2746"/>
    <lineage>
        <taxon>Bacteria</taxon>
        <taxon>Pseudomonadati</taxon>
        <taxon>Pseudomonadota</taxon>
        <taxon>Gammaproteobacteria</taxon>
        <taxon>Oceanospirillales</taxon>
        <taxon>Halomonadaceae</taxon>
        <taxon>Halomonas</taxon>
    </lineage>
</organism>
<dbReference type="PROSITE" id="PS51352">
    <property type="entry name" value="THIOREDOXIN_2"/>
    <property type="match status" value="1"/>
</dbReference>
<accession>A0A1B8P2M3</accession>
<dbReference type="PROSITE" id="PS51257">
    <property type="entry name" value="PROKAR_LIPOPROTEIN"/>
    <property type="match status" value="1"/>
</dbReference>